<reference evidence="2 3" key="1">
    <citation type="submission" date="2018-03" db="EMBL/GenBank/DDBJ databases">
        <title>Genomic Encyclopedia of Type Strains, Phase III (KMG-III): the genomes of soil and plant-associated and newly described type strains.</title>
        <authorList>
            <person name="Whitman W."/>
        </authorList>
    </citation>
    <scope>NUCLEOTIDE SEQUENCE [LARGE SCALE GENOMIC DNA]</scope>
    <source>
        <strain evidence="2 3">CGMCC 1.9313</strain>
    </source>
</reference>
<dbReference type="RefSeq" id="WP_146133154.1">
    <property type="nucleotide sequence ID" value="NZ_PVTH01000016.1"/>
</dbReference>
<accession>A0A2T0TQY7</accession>
<keyword evidence="1" id="KW-0732">Signal</keyword>
<evidence type="ECO:0000313" key="2">
    <source>
        <dbReference type="EMBL" id="PRY48100.1"/>
    </source>
</evidence>
<dbReference type="OrthoDB" id="680331at2"/>
<feature type="chain" id="PRO_5015656104" description="Endosialidase-like protein" evidence="1">
    <location>
        <begin position="23"/>
        <end position="296"/>
    </location>
</feature>
<dbReference type="Proteomes" id="UP000238034">
    <property type="component" value="Unassembled WGS sequence"/>
</dbReference>
<evidence type="ECO:0000256" key="1">
    <source>
        <dbReference type="SAM" id="SignalP"/>
    </source>
</evidence>
<dbReference type="EMBL" id="PVTH01000016">
    <property type="protein sequence ID" value="PRY48100.1"/>
    <property type="molecule type" value="Genomic_DNA"/>
</dbReference>
<dbReference type="AlphaFoldDB" id="A0A2T0TQY7"/>
<proteinExistence type="predicted"/>
<feature type="signal peptide" evidence="1">
    <location>
        <begin position="1"/>
        <end position="22"/>
    </location>
</feature>
<evidence type="ECO:0008006" key="4">
    <source>
        <dbReference type="Google" id="ProtNLM"/>
    </source>
</evidence>
<keyword evidence="3" id="KW-1185">Reference proteome</keyword>
<evidence type="ECO:0000313" key="3">
    <source>
        <dbReference type="Proteomes" id="UP000238034"/>
    </source>
</evidence>
<name>A0A2T0TQY7_9SPHI</name>
<gene>
    <name evidence="2" type="ORF">B0I27_11634</name>
</gene>
<protein>
    <recommendedName>
        <fullName evidence="4">Endosialidase-like protein</fullName>
    </recommendedName>
</protein>
<sequence length="296" mass="32385">MKNIIFLAVVLLMAISSGGQTLQTVTQAGNTTSLPILLTGGDVLGPVNQIQFKINAGILSEIGAYRVGASGQLTDLYFSTGSSSVLSERLRITHAGDVGIGTSNPQQKLDVGGNLLLRNQVHQAGAGACIFFSSYKASHAGPRIRSYLDYAGGSESSSRLILSSYNNGYEDELTLMQGKVGIGMLNPTEKLWVNGNIRAKEIKVENGNWPDYVFDPGHVSMPLLYVEQFIQKNKHLPEIPSAKEVRENGVTLGEMNSKLLKKIEEMTLYMIEQHKRLDKLQSEVDELRKGNRSFIL</sequence>
<organism evidence="2 3">
    <name type="scientific">Arcticibacter pallidicorallinus</name>
    <dbReference type="NCBI Taxonomy" id="1259464"/>
    <lineage>
        <taxon>Bacteria</taxon>
        <taxon>Pseudomonadati</taxon>
        <taxon>Bacteroidota</taxon>
        <taxon>Sphingobacteriia</taxon>
        <taxon>Sphingobacteriales</taxon>
        <taxon>Sphingobacteriaceae</taxon>
        <taxon>Arcticibacter</taxon>
    </lineage>
</organism>
<comment type="caution">
    <text evidence="2">The sequence shown here is derived from an EMBL/GenBank/DDBJ whole genome shotgun (WGS) entry which is preliminary data.</text>
</comment>